<dbReference type="GO" id="GO:0016020">
    <property type="term" value="C:membrane"/>
    <property type="evidence" value="ECO:0007669"/>
    <property type="project" value="TreeGrafter"/>
</dbReference>
<reference evidence="1 2" key="1">
    <citation type="journal article" date="2022" name="G3 (Bethesda)">
        <title>Whole-genome sequence and methylome profiling of the almond [Prunus dulcis (Mill.) D.A. Webb] cultivar 'Nonpareil'.</title>
        <authorList>
            <person name="D'Amico-Willman K.M."/>
            <person name="Ouma W.Z."/>
            <person name="Meulia T."/>
            <person name="Sideli G.M."/>
            <person name="Gradziel T.M."/>
            <person name="Fresnedo-Ramirez J."/>
        </authorList>
    </citation>
    <scope>NUCLEOTIDE SEQUENCE [LARGE SCALE GENOMIC DNA]</scope>
    <source>
        <strain evidence="1">Clone GOH B32 T37-40</strain>
    </source>
</reference>
<organism evidence="1 2">
    <name type="scientific">Prunus dulcis</name>
    <name type="common">Almond</name>
    <name type="synonym">Amygdalus dulcis</name>
    <dbReference type="NCBI Taxonomy" id="3755"/>
    <lineage>
        <taxon>Eukaryota</taxon>
        <taxon>Viridiplantae</taxon>
        <taxon>Streptophyta</taxon>
        <taxon>Embryophyta</taxon>
        <taxon>Tracheophyta</taxon>
        <taxon>Spermatophyta</taxon>
        <taxon>Magnoliopsida</taxon>
        <taxon>eudicotyledons</taxon>
        <taxon>Gunneridae</taxon>
        <taxon>Pentapetalae</taxon>
        <taxon>rosids</taxon>
        <taxon>fabids</taxon>
        <taxon>Rosales</taxon>
        <taxon>Rosaceae</taxon>
        <taxon>Amygdaloideae</taxon>
        <taxon>Amygdaleae</taxon>
        <taxon>Prunus</taxon>
    </lineage>
</organism>
<evidence type="ECO:0000313" key="1">
    <source>
        <dbReference type="EMBL" id="KAI5322248.1"/>
    </source>
</evidence>
<dbReference type="PANTHER" id="PTHR21780:SF0">
    <property type="entry name" value="TRANSMEMBRANE PROTEIN 209"/>
    <property type="match status" value="1"/>
</dbReference>
<protein>
    <submittedName>
        <fullName evidence="1">Uncharacterized protein</fullName>
    </submittedName>
</protein>
<name>A0AAD4VC98_PRUDU</name>
<accession>A0AAD4VC98</accession>
<comment type="caution">
    <text evidence="1">The sequence shown here is derived from an EMBL/GenBank/DDBJ whole genome shotgun (WGS) entry which is preliminary data.</text>
</comment>
<evidence type="ECO:0000313" key="2">
    <source>
        <dbReference type="Proteomes" id="UP001054821"/>
    </source>
</evidence>
<dbReference type="PANTHER" id="PTHR21780">
    <property type="entry name" value="TRANSMEMBRANE PROTEIN 209"/>
    <property type="match status" value="1"/>
</dbReference>
<keyword evidence="2" id="KW-1185">Reference proteome</keyword>
<dbReference type="Proteomes" id="UP001054821">
    <property type="component" value="Chromosome 6"/>
</dbReference>
<dbReference type="AlphaFoldDB" id="A0AAD4VC98"/>
<gene>
    <name evidence="1" type="ORF">L3X38_031320</name>
</gene>
<proteinExistence type="predicted"/>
<dbReference type="Pfam" id="PF09786">
    <property type="entry name" value="CytochromB561_N"/>
    <property type="match status" value="1"/>
</dbReference>
<dbReference type="EMBL" id="JAJFAZ020000006">
    <property type="protein sequence ID" value="KAI5322248.1"/>
    <property type="molecule type" value="Genomic_DNA"/>
</dbReference>
<sequence>MHLSVWEFIIRLRSGVTASDNRFLRFCLFPYLTRLKPVIFRTKEWQPTSTLDEDGLMHQLRATLIQAIDASASKLPQANLQQTSQQNPFVRLMQESVDAITELQRLHSLMKGELVSFTELAEGPCLKNYEYLGSGEVYDKKHNVELPTASHLLLYLFCDFLEHSKWMRQVVDPDPPLELLRAEIPLSLG</sequence>
<dbReference type="InterPro" id="IPR019176">
    <property type="entry name" value="Cytochrome_B561-rel"/>
</dbReference>